<dbReference type="InterPro" id="IPR004255">
    <property type="entry name" value="O-acyltransferase_WSD1_N"/>
</dbReference>
<dbReference type="Proteomes" id="UP000014500">
    <property type="component" value="Unassembled WGS sequence"/>
</dbReference>
<evidence type="ECO:0000313" key="10">
    <source>
        <dbReference type="EnsemblMetazoa" id="SMAR012861-PA"/>
    </source>
</evidence>
<comment type="catalytic activity">
    <reaction evidence="6">
        <text>a long chain fatty alcohol + a fatty acyl-CoA = a long-chain alcohol wax ester + CoA</text>
        <dbReference type="Rhea" id="RHEA:38443"/>
        <dbReference type="ChEBI" id="CHEBI:17135"/>
        <dbReference type="ChEBI" id="CHEBI:57287"/>
        <dbReference type="ChEBI" id="CHEBI:77636"/>
        <dbReference type="ChEBI" id="CHEBI:235323"/>
        <dbReference type="EC" id="2.3.1.75"/>
    </reaction>
</comment>
<dbReference type="OMA" id="DFENITH"/>
<dbReference type="Pfam" id="PF06974">
    <property type="entry name" value="WS_DGAT_C"/>
    <property type="match status" value="1"/>
</dbReference>
<sequence>TSAVVLTTPQLEQAESNYSQDRGASVQGAIQLYLRLKLGPEMKFLSRFDAIYATEFNYECAAGIYWIFKGHYDIDQIRNRYADRIMFAKHPDGTYKYQKYHQLLCERYGYYFWMPAPQVDISQHIALYDGEAIANSDQLFGMFEELQSKPLPRSRPLWGLTVAQLADNFENRQGPHFVMYEKLHHVMTNGMNQVKMYTECFIDEPYKENYKIMKLPSMSFGDFFKSWLIGPGFFLKSTIFNDDNALSTFKRSGKLILADISVPISLERFRAIRKATNATVNDIMLSCIAFAIRCHFMRKGLQVPTHVRQIIPFALDFENITHGLNLLPTGDTSPLQRLAATKEQLDQLKFSNVGVFNFFFVHLFPNVLPAKLVNKLIVGAHHTVDISNIFGNQKEVTVFNKPVVDVGGFGPVPPHVGLSIIILSQNGNLTLNASADTAIIENREELKRMLDDVTIGVDDLLKELHEL</sequence>
<dbReference type="HOGENOM" id="CLU_024186_1_0_1"/>
<evidence type="ECO:0000256" key="3">
    <source>
        <dbReference type="ARBA" id="ARBA00022679"/>
    </source>
</evidence>
<evidence type="ECO:0000259" key="8">
    <source>
        <dbReference type="Pfam" id="PF03007"/>
    </source>
</evidence>
<accession>T1JG90</accession>
<evidence type="ECO:0000256" key="2">
    <source>
        <dbReference type="ARBA" id="ARBA00005189"/>
    </source>
</evidence>
<dbReference type="Pfam" id="PF03007">
    <property type="entry name" value="WS_DGAT_cat"/>
    <property type="match status" value="1"/>
</dbReference>
<dbReference type="AlphaFoldDB" id="T1JG90"/>
<evidence type="ECO:0000256" key="7">
    <source>
        <dbReference type="ARBA" id="ARBA00048109"/>
    </source>
</evidence>
<dbReference type="GO" id="GO:0005886">
    <property type="term" value="C:plasma membrane"/>
    <property type="evidence" value="ECO:0007669"/>
    <property type="project" value="TreeGrafter"/>
</dbReference>
<protein>
    <submittedName>
        <fullName evidence="10">Uncharacterized protein</fullName>
    </submittedName>
</protein>
<name>T1JG90_STRMM</name>
<reference evidence="10" key="2">
    <citation type="submission" date="2015-02" db="UniProtKB">
        <authorList>
            <consortium name="EnsemblMetazoa"/>
        </authorList>
    </citation>
    <scope>IDENTIFICATION</scope>
</reference>
<organism evidence="10 11">
    <name type="scientific">Strigamia maritima</name>
    <name type="common">European centipede</name>
    <name type="synonym">Geophilus maritimus</name>
    <dbReference type="NCBI Taxonomy" id="126957"/>
    <lineage>
        <taxon>Eukaryota</taxon>
        <taxon>Metazoa</taxon>
        <taxon>Ecdysozoa</taxon>
        <taxon>Arthropoda</taxon>
        <taxon>Myriapoda</taxon>
        <taxon>Chilopoda</taxon>
        <taxon>Pleurostigmophora</taxon>
        <taxon>Geophilomorpha</taxon>
        <taxon>Linotaeniidae</taxon>
        <taxon>Strigamia</taxon>
    </lineage>
</organism>
<evidence type="ECO:0000256" key="5">
    <source>
        <dbReference type="ARBA" id="ARBA00024360"/>
    </source>
</evidence>
<comment type="catalytic activity">
    <reaction evidence="7">
        <text>an acyl-CoA + a 1,2-diacyl-sn-glycerol = a triacyl-sn-glycerol + CoA</text>
        <dbReference type="Rhea" id="RHEA:10868"/>
        <dbReference type="ChEBI" id="CHEBI:17815"/>
        <dbReference type="ChEBI" id="CHEBI:57287"/>
        <dbReference type="ChEBI" id="CHEBI:58342"/>
        <dbReference type="ChEBI" id="CHEBI:64615"/>
        <dbReference type="EC" id="2.3.1.20"/>
    </reaction>
</comment>
<comment type="pathway">
    <text evidence="2">Lipid metabolism.</text>
</comment>
<comment type="similarity">
    <text evidence="5">In the N-terminal section; belongs to the long-chain O-acyltransferase family.</text>
</comment>
<dbReference type="PhylomeDB" id="T1JG90"/>
<dbReference type="InterPro" id="IPR045034">
    <property type="entry name" value="O-acyltransferase_WSD1-like"/>
</dbReference>
<proteinExistence type="inferred from homology"/>
<keyword evidence="4" id="KW-0012">Acyltransferase</keyword>
<evidence type="ECO:0000259" key="9">
    <source>
        <dbReference type="Pfam" id="PF06974"/>
    </source>
</evidence>
<feature type="domain" description="O-acyltransferase WSD1-like N-terminal" evidence="8">
    <location>
        <begin position="111"/>
        <end position="205"/>
    </location>
</feature>
<dbReference type="PANTHER" id="PTHR31650:SF1">
    <property type="entry name" value="WAX ESTER SYNTHASE_DIACYLGLYCEROL ACYLTRANSFERASE 4-RELATED"/>
    <property type="match status" value="1"/>
</dbReference>
<keyword evidence="11" id="KW-1185">Reference proteome</keyword>
<evidence type="ECO:0000313" key="11">
    <source>
        <dbReference type="Proteomes" id="UP000014500"/>
    </source>
</evidence>
<dbReference type="UniPathway" id="UPA00282"/>
<comment type="pathway">
    <text evidence="1">Glycerolipid metabolism; triacylglycerol biosynthesis.</text>
</comment>
<reference evidence="11" key="1">
    <citation type="submission" date="2011-05" db="EMBL/GenBank/DDBJ databases">
        <authorList>
            <person name="Richards S.R."/>
            <person name="Qu J."/>
            <person name="Jiang H."/>
            <person name="Jhangiani S.N."/>
            <person name="Agravi P."/>
            <person name="Goodspeed R."/>
            <person name="Gross S."/>
            <person name="Mandapat C."/>
            <person name="Jackson L."/>
            <person name="Mathew T."/>
            <person name="Pu L."/>
            <person name="Thornton R."/>
            <person name="Saada N."/>
            <person name="Wilczek-Boney K.B."/>
            <person name="Lee S."/>
            <person name="Kovar C."/>
            <person name="Wu Y."/>
            <person name="Scherer S.E."/>
            <person name="Worley K.C."/>
            <person name="Muzny D.M."/>
            <person name="Gibbs R."/>
        </authorList>
    </citation>
    <scope>NUCLEOTIDE SEQUENCE</scope>
    <source>
        <strain evidence="11">Brora</strain>
    </source>
</reference>
<keyword evidence="3" id="KW-0808">Transferase</keyword>
<dbReference type="GO" id="GO:0004144">
    <property type="term" value="F:diacylglycerol O-acyltransferase activity"/>
    <property type="evidence" value="ECO:0007669"/>
    <property type="project" value="UniProtKB-EC"/>
</dbReference>
<evidence type="ECO:0000256" key="1">
    <source>
        <dbReference type="ARBA" id="ARBA00004771"/>
    </source>
</evidence>
<evidence type="ECO:0000256" key="6">
    <source>
        <dbReference type="ARBA" id="ARBA00047604"/>
    </source>
</evidence>
<dbReference type="EnsemblMetazoa" id="SMAR012861-RA">
    <property type="protein sequence ID" value="SMAR012861-PA"/>
    <property type="gene ID" value="SMAR012861"/>
</dbReference>
<dbReference type="PANTHER" id="PTHR31650">
    <property type="entry name" value="O-ACYLTRANSFERASE (WSD1-LIKE) FAMILY PROTEIN"/>
    <property type="match status" value="1"/>
</dbReference>
<evidence type="ECO:0000256" key="4">
    <source>
        <dbReference type="ARBA" id="ARBA00023315"/>
    </source>
</evidence>
<feature type="domain" description="O-acyltransferase WSD1 C-terminal" evidence="9">
    <location>
        <begin position="327"/>
        <end position="450"/>
    </location>
</feature>
<dbReference type="GO" id="GO:0047196">
    <property type="term" value="F:long-chain-alcohol O-fatty-acyltransferase activity"/>
    <property type="evidence" value="ECO:0007669"/>
    <property type="project" value="UniProtKB-EC"/>
</dbReference>
<dbReference type="GO" id="GO:0019432">
    <property type="term" value="P:triglyceride biosynthetic process"/>
    <property type="evidence" value="ECO:0007669"/>
    <property type="project" value="UniProtKB-UniPathway"/>
</dbReference>
<dbReference type="InterPro" id="IPR009721">
    <property type="entry name" value="O-acyltransferase_WSD1_C"/>
</dbReference>
<dbReference type="EMBL" id="JH432197">
    <property type="status" value="NOT_ANNOTATED_CDS"/>
    <property type="molecule type" value="Genomic_DNA"/>
</dbReference>